<dbReference type="EMBL" id="JBHUDD010000158">
    <property type="protein sequence ID" value="MFD1511436.1"/>
    <property type="molecule type" value="Genomic_DNA"/>
</dbReference>
<comment type="caution">
    <text evidence="1">The sequence shown here is derived from an EMBL/GenBank/DDBJ whole genome shotgun (WGS) entry which is preliminary data.</text>
</comment>
<proteinExistence type="predicted"/>
<reference evidence="2" key="1">
    <citation type="journal article" date="2019" name="Int. J. Syst. Evol. Microbiol.">
        <title>The Global Catalogue of Microorganisms (GCM) 10K type strain sequencing project: providing services to taxonomists for standard genome sequencing and annotation.</title>
        <authorList>
            <consortium name="The Broad Institute Genomics Platform"/>
            <consortium name="The Broad Institute Genome Sequencing Center for Infectious Disease"/>
            <person name="Wu L."/>
            <person name="Ma J."/>
        </authorList>
    </citation>
    <scope>NUCLEOTIDE SEQUENCE [LARGE SCALE GENOMIC DNA]</scope>
    <source>
        <strain evidence="2">CGMCC 1.12477</strain>
    </source>
</reference>
<accession>A0ABW4EKY9</accession>
<evidence type="ECO:0000313" key="1">
    <source>
        <dbReference type="EMBL" id="MFD1511436.1"/>
    </source>
</evidence>
<keyword evidence="2" id="KW-1185">Reference proteome</keyword>
<protein>
    <recommendedName>
        <fullName evidence="3">STAS/SEC14 domain-containing protein</fullName>
    </recommendedName>
</protein>
<evidence type="ECO:0008006" key="3">
    <source>
        <dbReference type="Google" id="ProtNLM"/>
    </source>
</evidence>
<dbReference type="RefSeq" id="WP_379918628.1">
    <property type="nucleotide sequence ID" value="NZ_JBHUDD010000158.1"/>
</dbReference>
<name>A0ABW4EKY9_9RHOB</name>
<organism evidence="1 2">
    <name type="scientific">Lacimonas salitolerans</name>
    <dbReference type="NCBI Taxonomy" id="1323750"/>
    <lineage>
        <taxon>Bacteria</taxon>
        <taxon>Pseudomonadati</taxon>
        <taxon>Pseudomonadota</taxon>
        <taxon>Alphaproteobacteria</taxon>
        <taxon>Rhodobacterales</taxon>
        <taxon>Paracoccaceae</taxon>
        <taxon>Lacimonas</taxon>
    </lineage>
</organism>
<dbReference type="Proteomes" id="UP001597186">
    <property type="component" value="Unassembled WGS sequence"/>
</dbReference>
<evidence type="ECO:0000313" key="2">
    <source>
        <dbReference type="Proteomes" id="UP001597186"/>
    </source>
</evidence>
<sequence>MTIDIRVFPEKGLVYVCYSGVARLDETMQAFSGFMADPRAIHIHRHLVDMQDLRGAAFDFPALMRIQAKKAEHFLRGDTDTLIAYYAPSRDALKLATMAQRSWEGAPGLVSRTFDDEAATMAFLGLPLKTLSDMRNLVR</sequence>
<gene>
    <name evidence="1" type="ORF">ACFTOW_18795</name>
</gene>